<proteinExistence type="predicted"/>
<evidence type="ECO:0000256" key="1">
    <source>
        <dbReference type="SAM" id="MobiDB-lite"/>
    </source>
</evidence>
<protein>
    <recommendedName>
        <fullName evidence="4">Flagellar protein FlgN</fullName>
    </recommendedName>
</protein>
<dbReference type="RefSeq" id="WP_335422785.1">
    <property type="nucleotide sequence ID" value="NZ_JBALHR010000005.1"/>
</dbReference>
<reference evidence="2" key="1">
    <citation type="submission" date="2024-02" db="EMBL/GenBank/DDBJ databases">
        <title>Genome sequences of strain Gemmobacter sp. JM10B15.</title>
        <authorList>
            <person name="Zhang M."/>
        </authorList>
    </citation>
    <scope>NUCLEOTIDE SEQUENCE</scope>
    <source>
        <strain evidence="2">JM10B15</strain>
    </source>
</reference>
<accession>A0ABU8BVB9</accession>
<evidence type="ECO:0008006" key="4">
    <source>
        <dbReference type="Google" id="ProtNLM"/>
    </source>
</evidence>
<evidence type="ECO:0000313" key="3">
    <source>
        <dbReference type="Proteomes" id="UP001431963"/>
    </source>
</evidence>
<sequence length="104" mass="11650">MTRLEELLDQLRAAILAGDFAAFEGIEAALDEAAVEPIPDEDLARLHHKTRENARLMRACGRGLRMAQRRLTEISRARDGFATYDGQGKLQPHGHGLNALNRRF</sequence>
<evidence type="ECO:0000313" key="2">
    <source>
        <dbReference type="EMBL" id="MEH7828647.1"/>
    </source>
</evidence>
<gene>
    <name evidence="2" type="ORF">V6590_10835</name>
</gene>
<organism evidence="2 3">
    <name type="scientific">Gemmobacter denitrificans</name>
    <dbReference type="NCBI Taxonomy" id="3123040"/>
    <lineage>
        <taxon>Bacteria</taxon>
        <taxon>Pseudomonadati</taxon>
        <taxon>Pseudomonadota</taxon>
        <taxon>Alphaproteobacteria</taxon>
        <taxon>Rhodobacterales</taxon>
        <taxon>Paracoccaceae</taxon>
        <taxon>Gemmobacter</taxon>
    </lineage>
</organism>
<name>A0ABU8BVB9_9RHOB</name>
<comment type="caution">
    <text evidence="2">The sequence shown here is derived from an EMBL/GenBank/DDBJ whole genome shotgun (WGS) entry which is preliminary data.</text>
</comment>
<keyword evidence="3" id="KW-1185">Reference proteome</keyword>
<dbReference type="EMBL" id="JBALHR010000005">
    <property type="protein sequence ID" value="MEH7828647.1"/>
    <property type="molecule type" value="Genomic_DNA"/>
</dbReference>
<dbReference type="Proteomes" id="UP001431963">
    <property type="component" value="Unassembled WGS sequence"/>
</dbReference>
<feature type="region of interest" description="Disordered" evidence="1">
    <location>
        <begin position="85"/>
        <end position="104"/>
    </location>
</feature>